<dbReference type="AlphaFoldDB" id="X0WE96"/>
<evidence type="ECO:0000313" key="1">
    <source>
        <dbReference type="EMBL" id="GAG21492.1"/>
    </source>
</evidence>
<name>X0WE96_9ZZZZ</name>
<organism evidence="1">
    <name type="scientific">marine sediment metagenome</name>
    <dbReference type="NCBI Taxonomy" id="412755"/>
    <lineage>
        <taxon>unclassified sequences</taxon>
        <taxon>metagenomes</taxon>
        <taxon>ecological metagenomes</taxon>
    </lineage>
</organism>
<protein>
    <submittedName>
        <fullName evidence="1">Uncharacterized protein</fullName>
    </submittedName>
</protein>
<gene>
    <name evidence="1" type="ORF">S01H1_60548</name>
</gene>
<reference evidence="1" key="1">
    <citation type="journal article" date="2014" name="Front. Microbiol.">
        <title>High frequency of phylogenetically diverse reductive dehalogenase-homologous genes in deep subseafloor sedimentary metagenomes.</title>
        <authorList>
            <person name="Kawai M."/>
            <person name="Futagami T."/>
            <person name="Toyoda A."/>
            <person name="Takaki Y."/>
            <person name="Nishi S."/>
            <person name="Hori S."/>
            <person name="Arai W."/>
            <person name="Tsubouchi T."/>
            <person name="Morono Y."/>
            <person name="Uchiyama I."/>
            <person name="Ito T."/>
            <person name="Fujiyama A."/>
            <person name="Inagaki F."/>
            <person name="Takami H."/>
        </authorList>
    </citation>
    <scope>NUCLEOTIDE SEQUENCE</scope>
    <source>
        <strain evidence="1">Expedition CK06-06</strain>
    </source>
</reference>
<sequence>RKVESRASKKFKAFFRKARTVGGVLERLIGLAPLRALLKKKRVNVKGIEEGLEVLNRGSTEQRIRWVISQVPNDDVQDVYALLEKALEDGVIDQSEWERILTRAGV</sequence>
<dbReference type="EMBL" id="BARS01039662">
    <property type="protein sequence ID" value="GAG21492.1"/>
    <property type="molecule type" value="Genomic_DNA"/>
</dbReference>
<comment type="caution">
    <text evidence="1">The sequence shown here is derived from an EMBL/GenBank/DDBJ whole genome shotgun (WGS) entry which is preliminary data.</text>
</comment>
<feature type="non-terminal residue" evidence="1">
    <location>
        <position position="1"/>
    </location>
</feature>
<accession>X0WE96</accession>
<proteinExistence type="predicted"/>